<feature type="transmembrane region" description="Helical" evidence="1">
    <location>
        <begin position="150"/>
        <end position="168"/>
    </location>
</feature>
<proteinExistence type="predicted"/>
<dbReference type="InterPro" id="IPR036388">
    <property type="entry name" value="WH-like_DNA-bd_sf"/>
</dbReference>
<evidence type="ECO:0000256" key="1">
    <source>
        <dbReference type="SAM" id="Phobius"/>
    </source>
</evidence>
<sequence>MATRDIGATLRERSERSTQADVVFSALSNRRRRLAVSVLQEADAPLDIGTLSTRIAARENDVDPAAVTHRQRKSVYTSLHQNHLPKLADTGFVAAEREWVDIRLTDRADVLESHLRPTDQSPRSYWPVALATGICTTAAVALFPGSTLPGVAGAVLATLSVTLVCLVAF</sequence>
<dbReference type="EMBL" id="FNVN01000003">
    <property type="protein sequence ID" value="SEG47821.1"/>
    <property type="molecule type" value="Genomic_DNA"/>
</dbReference>
<reference evidence="3 6" key="2">
    <citation type="journal article" date="2019" name="Nat. Commun.">
        <title>A new type of DNA phosphorothioation-based antiviral system in archaea.</title>
        <authorList>
            <person name="Xiong L."/>
            <person name="Liu S."/>
            <person name="Chen S."/>
            <person name="Xiao Y."/>
            <person name="Zhu B."/>
            <person name="Gao Y."/>
            <person name="Zhang Y."/>
            <person name="Chen B."/>
            <person name="Luo J."/>
            <person name="Deng Z."/>
            <person name="Chen X."/>
            <person name="Wang L."/>
            <person name="Chen S."/>
        </authorList>
    </citation>
    <scope>NUCLEOTIDE SEQUENCE [LARGE SCALE GENOMIC DNA]</scope>
    <source>
        <strain evidence="3 6">CGMCC 1.10331</strain>
    </source>
</reference>
<dbReference type="Gene3D" id="1.10.10.10">
    <property type="entry name" value="Winged helix-like DNA-binding domain superfamily/Winged helix DNA-binding domain"/>
    <property type="match status" value="1"/>
</dbReference>
<dbReference type="EMBL" id="CP031311">
    <property type="protein sequence ID" value="QCC47584.1"/>
    <property type="molecule type" value="Genomic_DNA"/>
</dbReference>
<keyword evidence="1" id="KW-0812">Transmembrane</keyword>
<evidence type="ECO:0000313" key="3">
    <source>
        <dbReference type="EMBL" id="QCC47584.1"/>
    </source>
</evidence>
<accession>A0A1H6AH38</accession>
<dbReference type="Proteomes" id="UP000296733">
    <property type="component" value="Chromosome"/>
</dbReference>
<evidence type="ECO:0000313" key="4">
    <source>
        <dbReference type="EMBL" id="SEG47821.1"/>
    </source>
</evidence>
<evidence type="ECO:0000313" key="5">
    <source>
        <dbReference type="Proteomes" id="UP000236740"/>
    </source>
</evidence>
<dbReference type="Proteomes" id="UP000236740">
    <property type="component" value="Unassembled WGS sequence"/>
</dbReference>
<dbReference type="AlphaFoldDB" id="A0A1H6AH38"/>
<dbReference type="KEGG" id="hlm:DV707_07890"/>
<protein>
    <recommendedName>
        <fullName evidence="2">DUF7344 domain-containing protein</fullName>
    </recommendedName>
</protein>
<feature type="transmembrane region" description="Helical" evidence="1">
    <location>
        <begin position="125"/>
        <end position="144"/>
    </location>
</feature>
<dbReference type="InterPro" id="IPR055768">
    <property type="entry name" value="DUF7344"/>
</dbReference>
<organism evidence="4 5">
    <name type="scientific">Halobellus limi</name>
    <dbReference type="NCBI Taxonomy" id="699433"/>
    <lineage>
        <taxon>Archaea</taxon>
        <taxon>Methanobacteriati</taxon>
        <taxon>Methanobacteriota</taxon>
        <taxon>Stenosarchaea group</taxon>
        <taxon>Halobacteria</taxon>
        <taxon>Halobacteriales</taxon>
        <taxon>Haloferacaceae</taxon>
        <taxon>Halobellus</taxon>
    </lineage>
</organism>
<name>A0A1H6AH38_9EURY</name>
<keyword evidence="5" id="KW-1185">Reference proteome</keyword>
<evidence type="ECO:0000259" key="2">
    <source>
        <dbReference type="Pfam" id="PF24035"/>
    </source>
</evidence>
<gene>
    <name evidence="3" type="ORF">DV707_07890</name>
    <name evidence="4" type="ORF">SAMN04488133_2320</name>
</gene>
<evidence type="ECO:0000313" key="6">
    <source>
        <dbReference type="Proteomes" id="UP000296733"/>
    </source>
</evidence>
<reference evidence="4 5" key="1">
    <citation type="submission" date="2016-10" db="EMBL/GenBank/DDBJ databases">
        <authorList>
            <person name="de Groot N.N."/>
        </authorList>
    </citation>
    <scope>NUCLEOTIDE SEQUENCE [LARGE SCALE GENOMIC DNA]</scope>
    <source>
        <strain evidence="4 5">CGMCC 1.10331</strain>
    </source>
</reference>
<keyword evidence="1" id="KW-0472">Membrane</keyword>
<keyword evidence="1" id="KW-1133">Transmembrane helix</keyword>
<feature type="domain" description="DUF7344" evidence="2">
    <location>
        <begin position="24"/>
        <end position="98"/>
    </location>
</feature>
<dbReference type="Pfam" id="PF24035">
    <property type="entry name" value="DUF7344"/>
    <property type="match status" value="1"/>
</dbReference>